<evidence type="ECO:0000256" key="1">
    <source>
        <dbReference type="SAM" id="MobiDB-lite"/>
    </source>
</evidence>
<evidence type="ECO:0000256" key="2">
    <source>
        <dbReference type="SAM" id="Phobius"/>
    </source>
</evidence>
<feature type="compositionally biased region" description="Polar residues" evidence="1">
    <location>
        <begin position="30"/>
        <end position="40"/>
    </location>
</feature>
<reference evidence="4" key="1">
    <citation type="submission" date="2018-11" db="EMBL/GenBank/DDBJ databases">
        <title>Phylogenetic, genomic, and biogeographic characterization of a novel and ubiquitous marine invertebrate-associated Rickettsiales parasite, Candidatus Marinoinvertebrata rohwerii, gen. nov., sp. nov.</title>
        <authorList>
            <person name="Klinges J.G."/>
            <person name="Rosales S.M."/>
            <person name="Mcminds R."/>
            <person name="Shaver E.C."/>
            <person name="Shantz A."/>
            <person name="Peters E.C."/>
            <person name="Burkepile D.E."/>
            <person name="Silliman B.R."/>
            <person name="Vega Thurber R.L."/>
        </authorList>
    </citation>
    <scope>NUCLEOTIDE SEQUENCE [LARGE SCALE GENOMIC DNA]</scope>
    <source>
        <strain evidence="4">a_cerv_44</strain>
    </source>
</reference>
<evidence type="ECO:0000313" key="3">
    <source>
        <dbReference type="EMBL" id="RST70059.1"/>
    </source>
</evidence>
<feature type="compositionally biased region" description="Low complexity" evidence="1">
    <location>
        <begin position="1"/>
        <end position="22"/>
    </location>
</feature>
<sequence length="400" mass="46289">MYNKDNNSKRSNSSNKNELNLQNEEDLNKVSNHSENGSDTIKNDSNRASDNDESKNEKIEDNSTKKKDIKSIEEVDEKKQELIEGLNKYLISSNLKKYLEEIELKTKAQLINKYNEYIDRFENSDKYEDNKKIDTKEKLGCKILNYFIEILKKHKNTKNSEEIKNSEEYKNIKEAITSIYDDIYKDIGDDINFSFNDNDISQIDINTNELSQTRVNNNDFENITALDFSVLNNETTNRNKIDEGNKEDENEKSVEKMDEKECYGAVVYNYYKHTKDQLATKVNEYFKSKSNKDKNDELDNSDNKELYNKFMSMKDNNEFVESKGGTVEESSNNYNLEINPNVLTNTQPNNEEFVEDSNGYNCTQYAGYAGAAVIVICIVAQALNYMSDHHDYHGFGASGF</sequence>
<dbReference type="AlphaFoldDB" id="A0A3R9XU12"/>
<name>A0A3R9XU12_9RICK</name>
<keyword evidence="4" id="KW-1185">Reference proteome</keyword>
<keyword evidence="2" id="KW-0812">Transmembrane</keyword>
<dbReference type="RefSeq" id="WP_126044471.1">
    <property type="nucleotide sequence ID" value="NZ_RXFM01000017.1"/>
</dbReference>
<organism evidence="3 4">
    <name type="scientific">Candidatus Aquarickettsia rohweri</name>
    <dbReference type="NCBI Taxonomy" id="2602574"/>
    <lineage>
        <taxon>Bacteria</taxon>
        <taxon>Pseudomonadati</taxon>
        <taxon>Pseudomonadota</taxon>
        <taxon>Alphaproteobacteria</taxon>
        <taxon>Rickettsiales</taxon>
        <taxon>Candidatus Midichloriaceae</taxon>
        <taxon>Candidatus Aquarickettsia</taxon>
    </lineage>
</organism>
<feature type="transmembrane region" description="Helical" evidence="2">
    <location>
        <begin position="365"/>
        <end position="383"/>
    </location>
</feature>
<evidence type="ECO:0000313" key="4">
    <source>
        <dbReference type="Proteomes" id="UP000279470"/>
    </source>
</evidence>
<dbReference type="EMBL" id="RXFM01000017">
    <property type="protein sequence ID" value="RST70059.1"/>
    <property type="molecule type" value="Genomic_DNA"/>
</dbReference>
<proteinExistence type="predicted"/>
<dbReference type="Proteomes" id="UP000279470">
    <property type="component" value="Unassembled WGS sequence"/>
</dbReference>
<accession>A0A3R9XU12</accession>
<protein>
    <submittedName>
        <fullName evidence="3">Uncharacterized protein</fullName>
    </submittedName>
</protein>
<gene>
    <name evidence="3" type="ORF">EIC27_01925</name>
</gene>
<comment type="caution">
    <text evidence="3">The sequence shown here is derived from an EMBL/GenBank/DDBJ whole genome shotgun (WGS) entry which is preliminary data.</text>
</comment>
<feature type="compositionally biased region" description="Basic and acidic residues" evidence="1">
    <location>
        <begin position="41"/>
        <end position="66"/>
    </location>
</feature>
<keyword evidence="2" id="KW-1133">Transmembrane helix</keyword>
<feature type="region of interest" description="Disordered" evidence="1">
    <location>
        <begin position="1"/>
        <end position="66"/>
    </location>
</feature>
<keyword evidence="2" id="KW-0472">Membrane</keyword>